<comment type="caution">
    <text evidence="1">The sequence shown here is derived from an EMBL/GenBank/DDBJ whole genome shotgun (WGS) entry which is preliminary data.</text>
</comment>
<sequence>MCMDTPKDNHFDSCRTIKMKAMLINAYGENATFEAAALKGQVGQA</sequence>
<protein>
    <submittedName>
        <fullName evidence="1">Uncharacterized protein</fullName>
    </submittedName>
</protein>
<gene>
    <name evidence="1" type="ORF">Poly41_09540</name>
</gene>
<dbReference type="AlphaFoldDB" id="A0A5C6E1Q3"/>
<accession>A0A5C6E1Q3</accession>
<evidence type="ECO:0000313" key="1">
    <source>
        <dbReference type="EMBL" id="TWU42655.1"/>
    </source>
</evidence>
<evidence type="ECO:0000313" key="2">
    <source>
        <dbReference type="Proteomes" id="UP000319143"/>
    </source>
</evidence>
<dbReference type="Proteomes" id="UP000319143">
    <property type="component" value="Unassembled WGS sequence"/>
</dbReference>
<reference evidence="1 2" key="1">
    <citation type="submission" date="2019-02" db="EMBL/GenBank/DDBJ databases">
        <title>Deep-cultivation of Planctomycetes and their phenomic and genomic characterization uncovers novel biology.</title>
        <authorList>
            <person name="Wiegand S."/>
            <person name="Jogler M."/>
            <person name="Boedeker C."/>
            <person name="Pinto D."/>
            <person name="Vollmers J."/>
            <person name="Rivas-Marin E."/>
            <person name="Kohn T."/>
            <person name="Peeters S.H."/>
            <person name="Heuer A."/>
            <person name="Rast P."/>
            <person name="Oberbeckmann S."/>
            <person name="Bunk B."/>
            <person name="Jeske O."/>
            <person name="Meyerdierks A."/>
            <person name="Storesund J.E."/>
            <person name="Kallscheuer N."/>
            <person name="Luecker S."/>
            <person name="Lage O.M."/>
            <person name="Pohl T."/>
            <person name="Merkel B.J."/>
            <person name="Hornburger P."/>
            <person name="Mueller R.-W."/>
            <person name="Bruemmer F."/>
            <person name="Labrenz M."/>
            <person name="Spormann A.M."/>
            <person name="Op Den Camp H."/>
            <person name="Overmann J."/>
            <person name="Amann R."/>
            <person name="Jetten M.S.M."/>
            <person name="Mascher T."/>
            <person name="Medema M.H."/>
            <person name="Devos D.P."/>
            <person name="Kaster A.-K."/>
            <person name="Ovreas L."/>
            <person name="Rohde M."/>
            <person name="Galperin M.Y."/>
            <person name="Jogler C."/>
        </authorList>
    </citation>
    <scope>NUCLEOTIDE SEQUENCE [LARGE SCALE GENOMIC DNA]</scope>
    <source>
        <strain evidence="1 2">Poly41</strain>
    </source>
</reference>
<dbReference type="EMBL" id="SJPV01000001">
    <property type="protein sequence ID" value="TWU42655.1"/>
    <property type="molecule type" value="Genomic_DNA"/>
</dbReference>
<name>A0A5C6E1Q3_9BACT</name>
<keyword evidence="2" id="KW-1185">Reference proteome</keyword>
<organism evidence="1 2">
    <name type="scientific">Novipirellula artificiosorum</name>
    <dbReference type="NCBI Taxonomy" id="2528016"/>
    <lineage>
        <taxon>Bacteria</taxon>
        <taxon>Pseudomonadati</taxon>
        <taxon>Planctomycetota</taxon>
        <taxon>Planctomycetia</taxon>
        <taxon>Pirellulales</taxon>
        <taxon>Pirellulaceae</taxon>
        <taxon>Novipirellula</taxon>
    </lineage>
</organism>
<proteinExistence type="predicted"/>